<keyword evidence="2" id="KW-0378">Hydrolase</keyword>
<dbReference type="SUPFAM" id="SSF54001">
    <property type="entry name" value="Cysteine proteinases"/>
    <property type="match status" value="1"/>
</dbReference>
<evidence type="ECO:0000313" key="2">
    <source>
        <dbReference type="EMBL" id="NWU93771.1"/>
    </source>
</evidence>
<evidence type="ECO:0000259" key="1">
    <source>
        <dbReference type="PROSITE" id="PS50235"/>
    </source>
</evidence>
<accession>A0A7K6AVQ4</accession>
<reference evidence="2 3" key="1">
    <citation type="submission" date="2019-09" db="EMBL/GenBank/DDBJ databases">
        <title>Bird 10,000 Genomes (B10K) Project - Family phase.</title>
        <authorList>
            <person name="Zhang G."/>
        </authorList>
    </citation>
    <scope>NUCLEOTIDE SEQUENCE [LARGE SCALE GENOMIC DNA]</scope>
    <source>
        <strain evidence="2">B10K-DU-012-37</strain>
    </source>
</reference>
<dbReference type="CDD" id="cd02661">
    <property type="entry name" value="Peptidase_C19E"/>
    <property type="match status" value="1"/>
</dbReference>
<feature type="domain" description="USP" evidence="1">
    <location>
        <begin position="28"/>
        <end position="326"/>
    </location>
</feature>
<dbReference type="Proteomes" id="UP000544127">
    <property type="component" value="Unassembled WGS sequence"/>
</dbReference>
<dbReference type="GO" id="GO:0016579">
    <property type="term" value="P:protein deubiquitination"/>
    <property type="evidence" value="ECO:0007669"/>
    <property type="project" value="InterPro"/>
</dbReference>
<dbReference type="PROSITE" id="PS50235">
    <property type="entry name" value="USP_3"/>
    <property type="match status" value="1"/>
</dbReference>
<dbReference type="FunFam" id="3.90.70.10:FF:000119">
    <property type="entry name" value="Ubiquitin specific peptidase 36"/>
    <property type="match status" value="1"/>
</dbReference>
<protein>
    <submittedName>
        <fullName evidence="2">UBP42 hydrolase</fullName>
    </submittedName>
</protein>
<dbReference type="OrthoDB" id="420187at2759"/>
<comment type="caution">
    <text evidence="2">The sequence shown here is derived from an EMBL/GenBank/DDBJ whole genome shotgun (WGS) entry which is preliminary data.</text>
</comment>
<dbReference type="InterPro" id="IPR001394">
    <property type="entry name" value="Peptidase_C19_UCH"/>
</dbReference>
<dbReference type="InterPro" id="IPR050164">
    <property type="entry name" value="Peptidase_C19"/>
</dbReference>
<organism evidence="2 3">
    <name type="scientific">Upupa epops</name>
    <name type="common">Eurasian hoopoe</name>
    <dbReference type="NCBI Taxonomy" id="57439"/>
    <lineage>
        <taxon>Eukaryota</taxon>
        <taxon>Metazoa</taxon>
        <taxon>Chordata</taxon>
        <taxon>Craniata</taxon>
        <taxon>Vertebrata</taxon>
        <taxon>Euteleostomi</taxon>
        <taxon>Archelosauria</taxon>
        <taxon>Archosauria</taxon>
        <taxon>Dinosauria</taxon>
        <taxon>Saurischia</taxon>
        <taxon>Theropoda</taxon>
        <taxon>Coelurosauria</taxon>
        <taxon>Aves</taxon>
        <taxon>Neognathae</taxon>
        <taxon>Neoaves</taxon>
        <taxon>Telluraves</taxon>
        <taxon>Coraciimorphae</taxon>
        <taxon>Bucerotiformes</taxon>
        <taxon>Upupidae</taxon>
        <taxon>Upupa</taxon>
    </lineage>
</organism>
<name>A0A7K6AVQ4_UPUEP</name>
<dbReference type="InterPro" id="IPR018200">
    <property type="entry name" value="USP_CS"/>
</dbReference>
<dbReference type="GO" id="GO:0004843">
    <property type="term" value="F:cysteine-type deubiquitinase activity"/>
    <property type="evidence" value="ECO:0007669"/>
    <property type="project" value="InterPro"/>
</dbReference>
<proteinExistence type="predicted"/>
<feature type="non-terminal residue" evidence="2">
    <location>
        <position position="326"/>
    </location>
</feature>
<dbReference type="GO" id="GO:0042981">
    <property type="term" value="P:regulation of apoptotic process"/>
    <property type="evidence" value="ECO:0007669"/>
    <property type="project" value="TreeGrafter"/>
</dbReference>
<dbReference type="GO" id="GO:0005634">
    <property type="term" value="C:nucleus"/>
    <property type="evidence" value="ECO:0007669"/>
    <property type="project" value="TreeGrafter"/>
</dbReference>
<dbReference type="PROSITE" id="PS00972">
    <property type="entry name" value="USP_1"/>
    <property type="match status" value="1"/>
</dbReference>
<dbReference type="PANTHER" id="PTHR24006:SF928">
    <property type="entry name" value="UBIQUITIN CARBOXYL-TERMINAL HYDROLASE 42-LIKE"/>
    <property type="match status" value="1"/>
</dbReference>
<feature type="non-terminal residue" evidence="2">
    <location>
        <position position="1"/>
    </location>
</feature>
<dbReference type="GO" id="GO:0005829">
    <property type="term" value="C:cytosol"/>
    <property type="evidence" value="ECO:0007669"/>
    <property type="project" value="TreeGrafter"/>
</dbReference>
<dbReference type="Pfam" id="PF00443">
    <property type="entry name" value="UCH"/>
    <property type="match status" value="1"/>
</dbReference>
<dbReference type="PANTHER" id="PTHR24006">
    <property type="entry name" value="UBIQUITIN CARBOXYL-TERMINAL HYDROLASE"/>
    <property type="match status" value="1"/>
</dbReference>
<keyword evidence="3" id="KW-1185">Reference proteome</keyword>
<dbReference type="InterPro" id="IPR028889">
    <property type="entry name" value="USP"/>
</dbReference>
<dbReference type="EMBL" id="VZRI01005473">
    <property type="protein sequence ID" value="NWU93771.1"/>
    <property type="molecule type" value="Genomic_DNA"/>
</dbReference>
<evidence type="ECO:0000313" key="3">
    <source>
        <dbReference type="Proteomes" id="UP000544127"/>
    </source>
</evidence>
<dbReference type="Gene3D" id="3.90.70.10">
    <property type="entry name" value="Cysteine proteinases"/>
    <property type="match status" value="1"/>
</dbReference>
<dbReference type="PROSITE" id="PS00973">
    <property type="entry name" value="USP_2"/>
    <property type="match status" value="1"/>
</dbReference>
<dbReference type="AlphaFoldDB" id="A0A7K6AVQ4"/>
<dbReference type="InterPro" id="IPR038765">
    <property type="entry name" value="Papain-like_cys_pep_sf"/>
</dbReference>
<gene>
    <name evidence="2" type="primary">Usp42</name>
    <name evidence="2" type="ORF">UPUEPO_R00954</name>
</gene>
<sequence>EGRPLPQGILLSHRDTIMEWQCRQRAGAGLYNLGNTCYLNAVLQCLTYTPPLANYLLSREHQQSCHHESFCMMCIMEVHVGSILQSAHAIHPTAFTNVLEQIGPFQLGKCQDAHEFFCCLVNSMHRACLGGSSGLATSSQETTIIQQIFGGSLRSRVTCFNCRAVSDSFEAVIDIPLEIQAASSLQQALGHFVRDERMDGDNCFHCVSCDKRVAASKTLTISEAPKVLTLCLKRFEGLTGKKITKIVQYPEHLDLGPYMSEPDGERFLYSLYAVLVHIGFSCQHGHYLCYIKASNGQWNRMNDAVVVPCSVEKALRQQAYLLFYIR</sequence>